<reference evidence="1 2" key="1">
    <citation type="journal article" date="2022" name="DNA Res.">
        <title>Chromosomal-level genome assembly of the orchid tree Bauhinia variegata (Leguminosae; Cercidoideae) supports the allotetraploid origin hypothesis of Bauhinia.</title>
        <authorList>
            <person name="Zhong Y."/>
            <person name="Chen Y."/>
            <person name="Zheng D."/>
            <person name="Pang J."/>
            <person name="Liu Y."/>
            <person name="Luo S."/>
            <person name="Meng S."/>
            <person name="Qian L."/>
            <person name="Wei D."/>
            <person name="Dai S."/>
            <person name="Zhou R."/>
        </authorList>
    </citation>
    <scope>NUCLEOTIDE SEQUENCE [LARGE SCALE GENOMIC DNA]</scope>
    <source>
        <strain evidence="1">BV-YZ2020</strain>
    </source>
</reference>
<accession>A0ACB9NDX9</accession>
<dbReference type="Proteomes" id="UP000828941">
    <property type="component" value="Chromosome 7"/>
</dbReference>
<dbReference type="EMBL" id="CM039432">
    <property type="protein sequence ID" value="KAI4334127.1"/>
    <property type="molecule type" value="Genomic_DNA"/>
</dbReference>
<organism evidence="1 2">
    <name type="scientific">Bauhinia variegata</name>
    <name type="common">Purple orchid tree</name>
    <name type="synonym">Phanera variegata</name>
    <dbReference type="NCBI Taxonomy" id="167791"/>
    <lineage>
        <taxon>Eukaryota</taxon>
        <taxon>Viridiplantae</taxon>
        <taxon>Streptophyta</taxon>
        <taxon>Embryophyta</taxon>
        <taxon>Tracheophyta</taxon>
        <taxon>Spermatophyta</taxon>
        <taxon>Magnoliopsida</taxon>
        <taxon>eudicotyledons</taxon>
        <taxon>Gunneridae</taxon>
        <taxon>Pentapetalae</taxon>
        <taxon>rosids</taxon>
        <taxon>fabids</taxon>
        <taxon>Fabales</taxon>
        <taxon>Fabaceae</taxon>
        <taxon>Cercidoideae</taxon>
        <taxon>Cercideae</taxon>
        <taxon>Bauhiniinae</taxon>
        <taxon>Bauhinia</taxon>
    </lineage>
</organism>
<gene>
    <name evidence="1" type="ORF">L6164_018857</name>
</gene>
<sequence>MAPAFSAPTKFLDLLLVIVAILICQASSRRAQQTTLVFFLQDVASGPNATVAPITGIRGKDWSYDTFGSLFVVDDPVTLSPNRNSAQVGRAQGLLAASALDGSNVHVLLSIVFDNSQYSGSALEIQGTSRQRENYREVSVVSGTGRFRFARGFASFETMYYDPATSYSIIRFTITLLPE</sequence>
<name>A0ACB9NDX9_BAUVA</name>
<evidence type="ECO:0000313" key="1">
    <source>
        <dbReference type="EMBL" id="KAI4334127.1"/>
    </source>
</evidence>
<comment type="caution">
    <text evidence="1">The sequence shown here is derived from an EMBL/GenBank/DDBJ whole genome shotgun (WGS) entry which is preliminary data.</text>
</comment>
<protein>
    <submittedName>
        <fullName evidence="1">Uncharacterized protein</fullName>
    </submittedName>
</protein>
<evidence type="ECO:0000313" key="2">
    <source>
        <dbReference type="Proteomes" id="UP000828941"/>
    </source>
</evidence>
<proteinExistence type="predicted"/>
<keyword evidence="2" id="KW-1185">Reference proteome</keyword>